<feature type="region of interest" description="Disordered" evidence="1">
    <location>
        <begin position="545"/>
        <end position="628"/>
    </location>
</feature>
<evidence type="ECO:0000313" key="3">
    <source>
        <dbReference type="Proteomes" id="UP001054902"/>
    </source>
</evidence>
<feature type="compositionally biased region" description="Low complexity" evidence="1">
    <location>
        <begin position="572"/>
        <end position="585"/>
    </location>
</feature>
<organism evidence="2 3">
    <name type="scientific">Chaetoceros tenuissimus</name>
    <dbReference type="NCBI Taxonomy" id="426638"/>
    <lineage>
        <taxon>Eukaryota</taxon>
        <taxon>Sar</taxon>
        <taxon>Stramenopiles</taxon>
        <taxon>Ochrophyta</taxon>
        <taxon>Bacillariophyta</taxon>
        <taxon>Coscinodiscophyceae</taxon>
        <taxon>Chaetocerotophycidae</taxon>
        <taxon>Chaetocerotales</taxon>
        <taxon>Chaetocerotaceae</taxon>
        <taxon>Chaetoceros</taxon>
    </lineage>
</organism>
<dbReference type="EMBL" id="BLLK01000057">
    <property type="protein sequence ID" value="GFH57109.1"/>
    <property type="molecule type" value="Genomic_DNA"/>
</dbReference>
<comment type="caution">
    <text evidence="2">The sequence shown here is derived from an EMBL/GenBank/DDBJ whole genome shotgun (WGS) entry which is preliminary data.</text>
</comment>
<proteinExistence type="predicted"/>
<name>A0AAD3HBJ2_9STRA</name>
<feature type="compositionally biased region" description="Pro residues" evidence="1">
    <location>
        <begin position="552"/>
        <end position="563"/>
    </location>
</feature>
<evidence type="ECO:0000313" key="2">
    <source>
        <dbReference type="EMBL" id="GFH57109.1"/>
    </source>
</evidence>
<keyword evidence="3" id="KW-1185">Reference proteome</keyword>
<gene>
    <name evidence="2" type="ORF">CTEN210_13585</name>
</gene>
<dbReference type="AlphaFoldDB" id="A0AAD3HBJ2"/>
<feature type="compositionally biased region" description="Polar residues" evidence="1">
    <location>
        <begin position="589"/>
        <end position="600"/>
    </location>
</feature>
<protein>
    <submittedName>
        <fullName evidence="2">Uncharacterized protein</fullName>
    </submittedName>
</protein>
<reference evidence="2 3" key="1">
    <citation type="journal article" date="2021" name="Sci. Rep.">
        <title>The genome of the diatom Chaetoceros tenuissimus carries an ancient integrated fragment of an extant virus.</title>
        <authorList>
            <person name="Hongo Y."/>
            <person name="Kimura K."/>
            <person name="Takaki Y."/>
            <person name="Yoshida Y."/>
            <person name="Baba S."/>
            <person name="Kobayashi G."/>
            <person name="Nagasaki K."/>
            <person name="Hano T."/>
            <person name="Tomaru Y."/>
        </authorList>
    </citation>
    <scope>NUCLEOTIDE SEQUENCE [LARGE SCALE GENOMIC DNA]</scope>
    <source>
        <strain evidence="2 3">NIES-3715</strain>
    </source>
</reference>
<dbReference type="Proteomes" id="UP001054902">
    <property type="component" value="Unassembled WGS sequence"/>
</dbReference>
<accession>A0AAD3HBJ2</accession>
<evidence type="ECO:0000256" key="1">
    <source>
        <dbReference type="SAM" id="MobiDB-lite"/>
    </source>
</evidence>
<sequence length="675" mass="76183">MNPYSSHTHTPVDTLQQKIHSIQLSNKRKRVLTLSLSLLALFLYQDNINRNSFQNKLLNRYHHKRESFNSNDRIRTLREANDPCAKSPFITPQMAANIPKQTLPEHSDNYIPSHVQLCQELLQRNSISQAYFDSQNDAEPDPTNRKMNMPPVFTKLHVEENSLLCQDMARPHTALMEMTASSIVAYVGARFGLSYKHNCKTSMIPSIQEYDTTTIQQIYPFATSPIDERHLALGQVLQQCQVCIQAHQSGRNKYDTRQTPHHCLSFPYVENVHTDTIRLEKFDEDDPYNMPQVLFEKDVVDQNGNLVRTGLGSVLPLVKDRMNHAALDWANKAKIPSHDPKAGAVIYMDAETSTTVPFWVLNMVLGNHVSHVSILSLPDCAYGERIMGNGMARGDEKGVTCMQYGLEMKQYLTNHFTEMGVEVSFNLVSSTAAAYSRMILAHTLICLPGSTTCLLPALAKSSDRNTVILETPHQLAGTAHWFTYLGKAAKNIKVIALTPQQLQMDQEEAQIQQQYAGFEVSEVMGKGSAPVHVLGKEHELLHQYEQMKQHPQQPPPQQQPPTPQFGNGGGYPMQQPYPGQQQMQYHKMNPQQVPASSSQYEILDEETPKEKKAKKKETPVEVEEPQEVVEQVVVEEPKKEPVKNAKPPPAAQITFEDEKDSSVLDFDFSNLFGGR</sequence>